<dbReference type="PANTHER" id="PTHR43309">
    <property type="entry name" value="5-OXOPROLINASE SUBUNIT C"/>
    <property type="match status" value="1"/>
</dbReference>
<dbReference type="AlphaFoldDB" id="A0A073IZC8"/>
<dbReference type="GO" id="GO:0005524">
    <property type="term" value="F:ATP binding"/>
    <property type="evidence" value="ECO:0007669"/>
    <property type="project" value="UniProtKB-KW"/>
</dbReference>
<dbReference type="OrthoDB" id="9768696at2"/>
<sequence>MSRNLTILSCGPAMTIQDKGRRGYLAQGLTRGGAADMTALHEGAALLGQSPDLAAIEMVGMGGQFRADADIRIALTGAPMSAKLDDEPLVWNASHLLPAGSVLSIGGAHSGTYGYLHLGGGIDTPVMMGARSAHLSGGIGAALQANETLPIGNDKGTTTGMTLPVKNRFEGGLIRITSSMQTEQFDRQTITRFTSTEFKRDPRGNRMGVRMDHQGDPFHAADQLTILSDVIATGDIQVAGDGAPFVLMCECQTTGGYPRIGTVLPSDMARVAQAPAGAAISFQFVELEEARAIEQRAQTALATLAGSLTPLLRDPATIRDLLSYQLISGVVSGTSDPTQFEE</sequence>
<organism evidence="5 6">
    <name type="scientific">Sulfitobacter donghicola DSW-25 = KCTC 12864 = JCM 14565</name>
    <dbReference type="NCBI Taxonomy" id="1300350"/>
    <lineage>
        <taxon>Bacteria</taxon>
        <taxon>Pseudomonadati</taxon>
        <taxon>Pseudomonadota</taxon>
        <taxon>Alphaproteobacteria</taxon>
        <taxon>Rhodobacterales</taxon>
        <taxon>Roseobacteraceae</taxon>
        <taxon>Sulfitobacter</taxon>
    </lineage>
</organism>
<protein>
    <submittedName>
        <fullName evidence="5">Urea amidolyase</fullName>
    </submittedName>
</protein>
<dbReference type="SUPFAM" id="SSF50891">
    <property type="entry name" value="Cyclophilin-like"/>
    <property type="match status" value="1"/>
</dbReference>
<proteinExistence type="predicted"/>
<dbReference type="STRING" id="1300350.Z948_1760"/>
<dbReference type="GO" id="GO:0016829">
    <property type="term" value="F:lyase activity"/>
    <property type="evidence" value="ECO:0007669"/>
    <property type="project" value="UniProtKB-KW"/>
</dbReference>
<keyword evidence="1" id="KW-0547">Nucleotide-binding</keyword>
<dbReference type="eggNOG" id="COG1984">
    <property type="taxonomic scope" value="Bacteria"/>
</dbReference>
<dbReference type="Proteomes" id="UP000027734">
    <property type="component" value="Unassembled WGS sequence"/>
</dbReference>
<gene>
    <name evidence="5" type="ORF">DSW25_02360</name>
</gene>
<dbReference type="InterPro" id="IPR052708">
    <property type="entry name" value="PxpC"/>
</dbReference>
<accession>A0A073IZC8</accession>
<keyword evidence="5" id="KW-0456">Lyase</keyword>
<evidence type="ECO:0000313" key="6">
    <source>
        <dbReference type="Proteomes" id="UP000027734"/>
    </source>
</evidence>
<keyword evidence="2" id="KW-0378">Hydrolase</keyword>
<comment type="caution">
    <text evidence="5">The sequence shown here is derived from an EMBL/GenBank/DDBJ whole genome shotgun (WGS) entry which is preliminary data.</text>
</comment>
<dbReference type="Gene3D" id="2.40.100.10">
    <property type="entry name" value="Cyclophilin-like"/>
    <property type="match status" value="1"/>
</dbReference>
<dbReference type="InterPro" id="IPR003778">
    <property type="entry name" value="CT_A_B"/>
</dbReference>
<feature type="domain" description="Carboxyltransferase" evidence="4">
    <location>
        <begin position="26"/>
        <end position="301"/>
    </location>
</feature>
<keyword evidence="6" id="KW-1185">Reference proteome</keyword>
<evidence type="ECO:0000256" key="3">
    <source>
        <dbReference type="ARBA" id="ARBA00022840"/>
    </source>
</evidence>
<dbReference type="GO" id="GO:0016787">
    <property type="term" value="F:hydrolase activity"/>
    <property type="evidence" value="ECO:0007669"/>
    <property type="project" value="UniProtKB-KW"/>
</dbReference>
<reference evidence="5 6" key="1">
    <citation type="submission" date="2014-01" db="EMBL/GenBank/DDBJ databases">
        <title>Sulfitobacter donghicola JCM 14565 Genome Sequencing.</title>
        <authorList>
            <person name="Lai Q."/>
            <person name="Hong Z."/>
        </authorList>
    </citation>
    <scope>NUCLEOTIDE SEQUENCE [LARGE SCALE GENOMIC DNA]</scope>
    <source>
        <strain evidence="5 6">JCM 14565</strain>
    </source>
</reference>
<evidence type="ECO:0000313" key="5">
    <source>
        <dbReference type="EMBL" id="KEJ90777.1"/>
    </source>
</evidence>
<dbReference type="PANTHER" id="PTHR43309:SF5">
    <property type="entry name" value="5-OXOPROLINASE SUBUNIT C"/>
    <property type="match status" value="1"/>
</dbReference>
<evidence type="ECO:0000256" key="1">
    <source>
        <dbReference type="ARBA" id="ARBA00022741"/>
    </source>
</evidence>
<dbReference type="Pfam" id="PF02626">
    <property type="entry name" value="CT_A_B"/>
    <property type="match status" value="1"/>
</dbReference>
<name>A0A073IZC8_9RHOB</name>
<dbReference type="RefSeq" id="WP_025059159.1">
    <property type="nucleotide sequence ID" value="NZ_JAMC01000001.1"/>
</dbReference>
<dbReference type="EMBL" id="JAMC01000001">
    <property type="protein sequence ID" value="KEJ90777.1"/>
    <property type="molecule type" value="Genomic_DNA"/>
</dbReference>
<dbReference type="SMART" id="SM00797">
    <property type="entry name" value="AHS2"/>
    <property type="match status" value="1"/>
</dbReference>
<dbReference type="InterPro" id="IPR029000">
    <property type="entry name" value="Cyclophilin-like_dom_sf"/>
</dbReference>
<evidence type="ECO:0000256" key="2">
    <source>
        <dbReference type="ARBA" id="ARBA00022801"/>
    </source>
</evidence>
<keyword evidence="3" id="KW-0067">ATP-binding</keyword>
<evidence type="ECO:0000259" key="4">
    <source>
        <dbReference type="SMART" id="SM00797"/>
    </source>
</evidence>